<dbReference type="InterPro" id="IPR017871">
    <property type="entry name" value="ABC_transporter-like_CS"/>
</dbReference>
<dbReference type="AlphaFoldDB" id="A0A5C4L749"/>
<evidence type="ECO:0000256" key="1">
    <source>
        <dbReference type="ARBA" id="ARBA00004417"/>
    </source>
</evidence>
<dbReference type="PROSITE" id="PS00211">
    <property type="entry name" value="ABC_TRANSPORTER_1"/>
    <property type="match status" value="1"/>
</dbReference>
<proteinExistence type="inferred from homology"/>
<sequence>MSALLAIEDYHLAIPTFDGPARVLNGIDLALEEGETLGIVGESGCGKTVLARTILGIGPDRAERKQGRILFEGRDVADLSARDWRGIRGVKIAMIFQDPMTYLNPLFTIGRQLGDAIAAHARAEGQARPGRAARRVRAATLLDQVGLREPERVLDYYPHQLSGGMRQRVLIALALSGKPRLLIADEPTTALDVTVQAQVLRLLRDLVETLGLTVVMISHDVGAIAALTGRVAVMYAGNVVEEGPTARVLARPLHPYTQGLLAALPEIDGAIRRLSGVPGTIPSLIDPPPGCRFHPRCPRATALCAAERPAMRGADPAHRVACHHADLA</sequence>
<dbReference type="InterPro" id="IPR003439">
    <property type="entry name" value="ABC_transporter-like_ATP-bd"/>
</dbReference>
<organism evidence="9 10">
    <name type="scientific">Methylobacterium terricola</name>
    <dbReference type="NCBI Taxonomy" id="2583531"/>
    <lineage>
        <taxon>Bacteria</taxon>
        <taxon>Pseudomonadati</taxon>
        <taxon>Pseudomonadota</taxon>
        <taxon>Alphaproteobacteria</taxon>
        <taxon>Hyphomicrobiales</taxon>
        <taxon>Methylobacteriaceae</taxon>
        <taxon>Methylobacterium</taxon>
    </lineage>
</organism>
<evidence type="ECO:0000256" key="4">
    <source>
        <dbReference type="ARBA" id="ARBA00022475"/>
    </source>
</evidence>
<reference evidence="9 10" key="1">
    <citation type="submission" date="2019-06" db="EMBL/GenBank/DDBJ databases">
        <title>Genome of Methylobacterium sp. 17Sr1-39.</title>
        <authorList>
            <person name="Seo T."/>
        </authorList>
    </citation>
    <scope>NUCLEOTIDE SEQUENCE [LARGE SCALE GENOMIC DNA]</scope>
    <source>
        <strain evidence="9 10">17Sr1-39</strain>
    </source>
</reference>
<keyword evidence="6 9" id="KW-0067">ATP-binding</keyword>
<dbReference type="GO" id="GO:0005886">
    <property type="term" value="C:plasma membrane"/>
    <property type="evidence" value="ECO:0007669"/>
    <property type="project" value="UniProtKB-SubCell"/>
</dbReference>
<evidence type="ECO:0000259" key="8">
    <source>
        <dbReference type="PROSITE" id="PS50893"/>
    </source>
</evidence>
<protein>
    <submittedName>
        <fullName evidence="9">ABC transporter ATP-binding protein</fullName>
    </submittedName>
</protein>
<dbReference type="InterPro" id="IPR027417">
    <property type="entry name" value="P-loop_NTPase"/>
</dbReference>
<evidence type="ECO:0000256" key="2">
    <source>
        <dbReference type="ARBA" id="ARBA00005417"/>
    </source>
</evidence>
<name>A0A5C4L749_9HYPH</name>
<keyword evidence="4" id="KW-1003">Cell membrane</keyword>
<dbReference type="PANTHER" id="PTHR43297">
    <property type="entry name" value="OLIGOPEPTIDE TRANSPORT ATP-BINDING PROTEIN APPD"/>
    <property type="match status" value="1"/>
</dbReference>
<comment type="subcellular location">
    <subcellularLocation>
        <location evidence="1">Cell inner membrane</location>
        <topology evidence="1">Peripheral membrane protein</topology>
    </subcellularLocation>
</comment>
<dbReference type="OrthoDB" id="9815712at2"/>
<dbReference type="SUPFAM" id="SSF52540">
    <property type="entry name" value="P-loop containing nucleoside triphosphate hydrolases"/>
    <property type="match status" value="1"/>
</dbReference>
<comment type="similarity">
    <text evidence="2">Belongs to the ABC transporter superfamily.</text>
</comment>
<dbReference type="GO" id="GO:0016887">
    <property type="term" value="F:ATP hydrolysis activity"/>
    <property type="evidence" value="ECO:0007669"/>
    <property type="project" value="InterPro"/>
</dbReference>
<dbReference type="PANTHER" id="PTHR43297:SF2">
    <property type="entry name" value="DIPEPTIDE TRANSPORT ATP-BINDING PROTEIN DPPD"/>
    <property type="match status" value="1"/>
</dbReference>
<dbReference type="RefSeq" id="WP_139040282.1">
    <property type="nucleotide sequence ID" value="NZ_VDDA01000039.1"/>
</dbReference>
<dbReference type="InterPro" id="IPR013563">
    <property type="entry name" value="Oligopep_ABC_C"/>
</dbReference>
<dbReference type="Pfam" id="PF00005">
    <property type="entry name" value="ABC_tran"/>
    <property type="match status" value="1"/>
</dbReference>
<dbReference type="GO" id="GO:0005524">
    <property type="term" value="F:ATP binding"/>
    <property type="evidence" value="ECO:0007669"/>
    <property type="project" value="UniProtKB-KW"/>
</dbReference>
<dbReference type="Pfam" id="PF08352">
    <property type="entry name" value="oligo_HPY"/>
    <property type="match status" value="1"/>
</dbReference>
<gene>
    <name evidence="9" type="ORF">FF100_33135</name>
</gene>
<comment type="caution">
    <text evidence="9">The sequence shown here is derived from an EMBL/GenBank/DDBJ whole genome shotgun (WGS) entry which is preliminary data.</text>
</comment>
<evidence type="ECO:0000313" key="10">
    <source>
        <dbReference type="Proteomes" id="UP000305267"/>
    </source>
</evidence>
<dbReference type="InterPro" id="IPR003593">
    <property type="entry name" value="AAA+_ATPase"/>
</dbReference>
<feature type="domain" description="ABC transporter" evidence="8">
    <location>
        <begin position="5"/>
        <end position="261"/>
    </location>
</feature>
<dbReference type="GO" id="GO:0015833">
    <property type="term" value="P:peptide transport"/>
    <property type="evidence" value="ECO:0007669"/>
    <property type="project" value="InterPro"/>
</dbReference>
<keyword evidence="10" id="KW-1185">Reference proteome</keyword>
<keyword evidence="7" id="KW-0472">Membrane</keyword>
<evidence type="ECO:0000256" key="5">
    <source>
        <dbReference type="ARBA" id="ARBA00022741"/>
    </source>
</evidence>
<evidence type="ECO:0000256" key="7">
    <source>
        <dbReference type="ARBA" id="ARBA00023136"/>
    </source>
</evidence>
<dbReference type="NCBIfam" id="TIGR01727">
    <property type="entry name" value="oligo_HPY"/>
    <property type="match status" value="1"/>
</dbReference>
<evidence type="ECO:0000313" key="9">
    <source>
        <dbReference type="EMBL" id="TNC07213.1"/>
    </source>
</evidence>
<dbReference type="SMART" id="SM00382">
    <property type="entry name" value="AAA"/>
    <property type="match status" value="1"/>
</dbReference>
<evidence type="ECO:0000256" key="3">
    <source>
        <dbReference type="ARBA" id="ARBA00022448"/>
    </source>
</evidence>
<keyword evidence="5" id="KW-0547">Nucleotide-binding</keyword>
<dbReference type="GO" id="GO:0055085">
    <property type="term" value="P:transmembrane transport"/>
    <property type="evidence" value="ECO:0007669"/>
    <property type="project" value="UniProtKB-ARBA"/>
</dbReference>
<keyword evidence="3" id="KW-0813">Transport</keyword>
<accession>A0A5C4L749</accession>
<dbReference type="Proteomes" id="UP000305267">
    <property type="component" value="Unassembled WGS sequence"/>
</dbReference>
<dbReference type="CDD" id="cd03257">
    <property type="entry name" value="ABC_NikE_OppD_transporters"/>
    <property type="match status" value="1"/>
</dbReference>
<dbReference type="InterPro" id="IPR050388">
    <property type="entry name" value="ABC_Ni/Peptide_Import"/>
</dbReference>
<dbReference type="PROSITE" id="PS50893">
    <property type="entry name" value="ABC_TRANSPORTER_2"/>
    <property type="match status" value="1"/>
</dbReference>
<evidence type="ECO:0000256" key="6">
    <source>
        <dbReference type="ARBA" id="ARBA00022840"/>
    </source>
</evidence>
<dbReference type="FunFam" id="3.40.50.300:FF:000016">
    <property type="entry name" value="Oligopeptide ABC transporter ATP-binding component"/>
    <property type="match status" value="1"/>
</dbReference>
<dbReference type="EMBL" id="VDDA01000039">
    <property type="protein sequence ID" value="TNC07213.1"/>
    <property type="molecule type" value="Genomic_DNA"/>
</dbReference>
<dbReference type="Gene3D" id="3.40.50.300">
    <property type="entry name" value="P-loop containing nucleotide triphosphate hydrolases"/>
    <property type="match status" value="1"/>
</dbReference>